<evidence type="ECO:0000313" key="6">
    <source>
        <dbReference type="EMBL" id="MEL1265473.1"/>
    </source>
</evidence>
<evidence type="ECO:0000256" key="3">
    <source>
        <dbReference type="ARBA" id="ARBA00022989"/>
    </source>
</evidence>
<proteinExistence type="predicted"/>
<keyword evidence="4 5" id="KW-0472">Membrane</keyword>
<reference evidence="6 7" key="1">
    <citation type="submission" date="2024-04" db="EMBL/GenBank/DDBJ databases">
        <title>Draft genome sequence of Pseudoxanthomonas putridarboris WD12.</title>
        <authorList>
            <person name="Oh J."/>
        </authorList>
    </citation>
    <scope>NUCLEOTIDE SEQUENCE [LARGE SCALE GENOMIC DNA]</scope>
    <source>
        <strain evidence="6 7">WD12</strain>
    </source>
</reference>
<evidence type="ECO:0000256" key="1">
    <source>
        <dbReference type="ARBA" id="ARBA00004370"/>
    </source>
</evidence>
<dbReference type="InterPro" id="IPR051423">
    <property type="entry name" value="CD225/Dispanin"/>
</dbReference>
<dbReference type="Proteomes" id="UP001459204">
    <property type="component" value="Unassembled WGS sequence"/>
</dbReference>
<keyword evidence="3 5" id="KW-1133">Transmembrane helix</keyword>
<evidence type="ECO:0000256" key="4">
    <source>
        <dbReference type="ARBA" id="ARBA00023136"/>
    </source>
</evidence>
<organism evidence="6 7">
    <name type="scientific">Pseudoxanthomonas putridarboris</name>
    <dbReference type="NCBI Taxonomy" id="752605"/>
    <lineage>
        <taxon>Bacteria</taxon>
        <taxon>Pseudomonadati</taxon>
        <taxon>Pseudomonadota</taxon>
        <taxon>Gammaproteobacteria</taxon>
        <taxon>Lysobacterales</taxon>
        <taxon>Lysobacteraceae</taxon>
        <taxon>Pseudoxanthomonas</taxon>
    </lineage>
</organism>
<dbReference type="InterPro" id="IPR007593">
    <property type="entry name" value="CD225/Dispanin_fam"/>
</dbReference>
<accession>A0ABU9J450</accession>
<comment type="caution">
    <text evidence="6">The sequence shown here is derived from an EMBL/GenBank/DDBJ whole genome shotgun (WGS) entry which is preliminary data.</text>
</comment>
<feature type="transmembrane region" description="Helical" evidence="5">
    <location>
        <begin position="20"/>
        <end position="44"/>
    </location>
</feature>
<feature type="transmembrane region" description="Helical" evidence="5">
    <location>
        <begin position="65"/>
        <end position="98"/>
    </location>
</feature>
<keyword evidence="7" id="KW-1185">Reference proteome</keyword>
<evidence type="ECO:0000313" key="7">
    <source>
        <dbReference type="Proteomes" id="UP001459204"/>
    </source>
</evidence>
<dbReference type="RefSeq" id="WP_341726638.1">
    <property type="nucleotide sequence ID" value="NZ_JBBWWT010000006.1"/>
</dbReference>
<name>A0ABU9J450_9GAMM</name>
<evidence type="ECO:0000256" key="5">
    <source>
        <dbReference type="SAM" id="Phobius"/>
    </source>
</evidence>
<protein>
    <submittedName>
        <fullName evidence="6">CD225/dispanin family protein</fullName>
    </submittedName>
</protein>
<gene>
    <name evidence="6" type="ORF">AAD027_14015</name>
</gene>
<comment type="subcellular location">
    <subcellularLocation>
        <location evidence="1">Membrane</location>
    </subcellularLocation>
</comment>
<dbReference type="PANTHER" id="PTHR14948:SF25">
    <property type="entry name" value="DUF4190 DOMAIN-CONTAINING PROTEIN"/>
    <property type="match status" value="1"/>
</dbReference>
<dbReference type="EMBL" id="JBBWWT010000006">
    <property type="protein sequence ID" value="MEL1265473.1"/>
    <property type="molecule type" value="Genomic_DNA"/>
</dbReference>
<evidence type="ECO:0000256" key="2">
    <source>
        <dbReference type="ARBA" id="ARBA00022692"/>
    </source>
</evidence>
<sequence length="99" mass="10228">MSAMPPLPSQPAPYIPNHLVWAILSTLFCCLPFGVVSIVFAAQVDGKRMAGDIAGAQESSRKAKLWAIVSAATALVPITLYLLFVSVIGGVGLLGGFAG</sequence>
<dbReference type="Pfam" id="PF04505">
    <property type="entry name" value="CD225"/>
    <property type="match status" value="1"/>
</dbReference>
<keyword evidence="2 5" id="KW-0812">Transmembrane</keyword>
<dbReference type="PANTHER" id="PTHR14948">
    <property type="entry name" value="NG5"/>
    <property type="match status" value="1"/>
</dbReference>